<evidence type="ECO:0000313" key="4">
    <source>
        <dbReference type="Proteomes" id="UP001634394"/>
    </source>
</evidence>
<accession>A0ABD3WUR9</accession>
<protein>
    <recommendedName>
        <fullName evidence="5">IQ domain-containing protein E-like</fullName>
    </recommendedName>
</protein>
<feature type="compositionally biased region" description="Basic and acidic residues" evidence="2">
    <location>
        <begin position="87"/>
        <end position="97"/>
    </location>
</feature>
<evidence type="ECO:0008006" key="5">
    <source>
        <dbReference type="Google" id="ProtNLM"/>
    </source>
</evidence>
<evidence type="ECO:0000313" key="3">
    <source>
        <dbReference type="EMBL" id="KAL3877716.1"/>
    </source>
</evidence>
<dbReference type="InterPro" id="IPR000048">
    <property type="entry name" value="IQ_motif_EF-hand-BS"/>
</dbReference>
<feature type="compositionally biased region" description="Acidic residues" evidence="2">
    <location>
        <begin position="11"/>
        <end position="20"/>
    </location>
</feature>
<feature type="region of interest" description="Disordered" evidence="2">
    <location>
        <begin position="623"/>
        <end position="691"/>
    </location>
</feature>
<dbReference type="Proteomes" id="UP001634394">
    <property type="component" value="Unassembled WGS sequence"/>
</dbReference>
<gene>
    <name evidence="3" type="ORF">ACJMK2_035381</name>
</gene>
<name>A0ABD3WUR9_SINWO</name>
<feature type="compositionally biased region" description="Low complexity" evidence="2">
    <location>
        <begin position="632"/>
        <end position="668"/>
    </location>
</feature>
<comment type="caution">
    <text evidence="3">The sequence shown here is derived from an EMBL/GenBank/DDBJ whole genome shotgun (WGS) entry which is preliminary data.</text>
</comment>
<evidence type="ECO:0000256" key="2">
    <source>
        <dbReference type="SAM" id="MobiDB-lite"/>
    </source>
</evidence>
<sequence>MPGKPKSMDHDEYESDDLENTETLISRNRPLPVPRSRKTQSAKKKSSRRPGTPKRKRAQSAPPSRNGRELWMTAVKNRQTVGLSGSRHPESPRHKTPSEYWVDTLRKTGIGFSTESTGMNTFSGLKRPNEMAIPYLSTSSFMRQMMGTEKGRKVEDPTVKSSSGTPAYKSQEEYYDMVLELKKHIANMKQESDAMKAKIRRLEEDNQKKEKEMAALLDPQKSEELRRTLADKRPDSSAVIHSLKQKILKLEMQLRDKETAHAKLQSDLKTTKIEEMKSQMEAFYQEIVRLQNSKDAGMDKYARTGKEGTAKVRALNETILRLNKTNEQLQIENRGLKEDLKKSLDDTKDIPSKEYEDMNRKELLRTIMKLDKNLQRAEKKLETGSLASYDSRTEIQGKIHLEGSIEERLEQLDKRETELLEELEKQKKLNKALQEEKKRHKKRMEETDQESRDVEARSDRSSHRPPSAPSSHSSPRKSSVSSRPSSARRASVDSKVSSVQRQKIETFKKNRAAKTIQTRWRAHNQEKQEEKVLAFQQNRAARRIQNQWTRHKYQKNEEEVDEAAELIGAALQAHCSRQKHMQHYESDTDSMATTDYDDDVALLQSAFRGHQLRKRNIEKWLSREREDDDESIITPRQSSLSSSTRSRPQSRPQSAKSRSSIASKASTAHSKHHIYNKSSGSLSTADDDDDF</sequence>
<proteinExistence type="predicted"/>
<reference evidence="3 4" key="1">
    <citation type="submission" date="2024-11" db="EMBL/GenBank/DDBJ databases">
        <title>Chromosome-level genome assembly of the freshwater bivalve Anodonta woodiana.</title>
        <authorList>
            <person name="Chen X."/>
        </authorList>
    </citation>
    <scope>NUCLEOTIDE SEQUENCE [LARGE SCALE GENOMIC DNA]</scope>
    <source>
        <strain evidence="3">MN2024</strain>
        <tissue evidence="3">Gills</tissue>
    </source>
</reference>
<feature type="compositionally biased region" description="Low complexity" evidence="2">
    <location>
        <begin position="469"/>
        <end position="489"/>
    </location>
</feature>
<feature type="region of interest" description="Disordered" evidence="2">
    <location>
        <begin position="433"/>
        <end position="504"/>
    </location>
</feature>
<dbReference type="Pfam" id="PF00612">
    <property type="entry name" value="IQ"/>
    <property type="match status" value="2"/>
</dbReference>
<evidence type="ECO:0000256" key="1">
    <source>
        <dbReference type="SAM" id="Coils"/>
    </source>
</evidence>
<dbReference type="EMBL" id="JBJQND010000005">
    <property type="protein sequence ID" value="KAL3877716.1"/>
    <property type="molecule type" value="Genomic_DNA"/>
</dbReference>
<feature type="compositionally biased region" description="Basic residues" evidence="2">
    <location>
        <begin position="35"/>
        <end position="58"/>
    </location>
</feature>
<keyword evidence="1" id="KW-0175">Coiled coil</keyword>
<dbReference type="PROSITE" id="PS50096">
    <property type="entry name" value="IQ"/>
    <property type="match status" value="1"/>
</dbReference>
<dbReference type="AlphaFoldDB" id="A0ABD3WUR9"/>
<keyword evidence="4" id="KW-1185">Reference proteome</keyword>
<feature type="coiled-coil region" evidence="1">
    <location>
        <begin position="178"/>
        <end position="380"/>
    </location>
</feature>
<feature type="compositionally biased region" description="Basic and acidic residues" evidence="2">
    <location>
        <begin position="1"/>
        <end position="10"/>
    </location>
</feature>
<feature type="region of interest" description="Disordered" evidence="2">
    <location>
        <begin position="1"/>
        <end position="100"/>
    </location>
</feature>
<feature type="compositionally biased region" description="Basic and acidic residues" evidence="2">
    <location>
        <begin position="433"/>
        <end position="462"/>
    </location>
</feature>
<organism evidence="3 4">
    <name type="scientific">Sinanodonta woodiana</name>
    <name type="common">Chinese pond mussel</name>
    <name type="synonym">Anodonta woodiana</name>
    <dbReference type="NCBI Taxonomy" id="1069815"/>
    <lineage>
        <taxon>Eukaryota</taxon>
        <taxon>Metazoa</taxon>
        <taxon>Spiralia</taxon>
        <taxon>Lophotrochozoa</taxon>
        <taxon>Mollusca</taxon>
        <taxon>Bivalvia</taxon>
        <taxon>Autobranchia</taxon>
        <taxon>Heteroconchia</taxon>
        <taxon>Palaeoheterodonta</taxon>
        <taxon>Unionida</taxon>
        <taxon>Unionoidea</taxon>
        <taxon>Unionidae</taxon>
        <taxon>Unioninae</taxon>
        <taxon>Sinanodonta</taxon>
    </lineage>
</organism>